<sequence>MIFSILFLWKQEQTWDHFALASAEAGTMFMFLVLITGPIWAKPAWGHFWVWEPRLTTSLVLFLIFLGYFMLREFGGNPEQV</sequence>
<dbReference type="InterPro" id="IPR003557">
    <property type="entry name" value="Cyt_c_biogenesis_CcmC"/>
</dbReference>
<keyword evidence="6 7" id="KW-0472">Membrane</keyword>
<dbReference type="GO" id="GO:0005886">
    <property type="term" value="C:plasma membrane"/>
    <property type="evidence" value="ECO:0007669"/>
    <property type="project" value="TreeGrafter"/>
</dbReference>
<name>A0A381ZTH8_9ZZZZ</name>
<dbReference type="InterPro" id="IPR002541">
    <property type="entry name" value="Cyt_c_assembly"/>
</dbReference>
<dbReference type="PANTHER" id="PTHR30071:SF1">
    <property type="entry name" value="CYTOCHROME B_B6 PROTEIN-RELATED"/>
    <property type="match status" value="1"/>
</dbReference>
<evidence type="ECO:0000256" key="5">
    <source>
        <dbReference type="ARBA" id="ARBA00022989"/>
    </source>
</evidence>
<organism evidence="9">
    <name type="scientific">marine metagenome</name>
    <dbReference type="NCBI Taxonomy" id="408172"/>
    <lineage>
        <taxon>unclassified sequences</taxon>
        <taxon>metagenomes</taxon>
        <taxon>ecological metagenomes</taxon>
    </lineage>
</organism>
<reference evidence="9" key="1">
    <citation type="submission" date="2018-05" db="EMBL/GenBank/DDBJ databases">
        <authorList>
            <person name="Lanie J.A."/>
            <person name="Ng W.-L."/>
            <person name="Kazmierczak K.M."/>
            <person name="Andrzejewski T.M."/>
            <person name="Davidsen T.M."/>
            <person name="Wayne K.J."/>
            <person name="Tettelin H."/>
            <person name="Glass J.I."/>
            <person name="Rusch D."/>
            <person name="Podicherti R."/>
            <person name="Tsui H.-C.T."/>
            <person name="Winkler M.E."/>
        </authorList>
    </citation>
    <scope>NUCLEOTIDE SEQUENCE</scope>
</reference>
<evidence type="ECO:0000256" key="2">
    <source>
        <dbReference type="ARBA" id="ARBA00005840"/>
    </source>
</evidence>
<evidence type="ECO:0000256" key="7">
    <source>
        <dbReference type="SAM" id="Phobius"/>
    </source>
</evidence>
<feature type="transmembrane region" description="Helical" evidence="7">
    <location>
        <begin position="20"/>
        <end position="41"/>
    </location>
</feature>
<dbReference type="GO" id="GO:0015232">
    <property type="term" value="F:heme transmembrane transporter activity"/>
    <property type="evidence" value="ECO:0007669"/>
    <property type="project" value="InterPro"/>
</dbReference>
<dbReference type="AlphaFoldDB" id="A0A381ZTH8"/>
<keyword evidence="4" id="KW-0201">Cytochrome c-type biogenesis</keyword>
<evidence type="ECO:0000313" key="9">
    <source>
        <dbReference type="EMBL" id="SVA92063.1"/>
    </source>
</evidence>
<dbReference type="PANTHER" id="PTHR30071">
    <property type="entry name" value="HEME EXPORTER PROTEIN C"/>
    <property type="match status" value="1"/>
</dbReference>
<comment type="similarity">
    <text evidence="2">Belongs to the CcmC/CycZ/HelC family.</text>
</comment>
<accession>A0A381ZTH8</accession>
<feature type="domain" description="Cytochrome c assembly protein" evidence="8">
    <location>
        <begin position="3"/>
        <end position="72"/>
    </location>
</feature>
<protein>
    <recommendedName>
        <fullName evidence="8">Cytochrome c assembly protein domain-containing protein</fullName>
    </recommendedName>
</protein>
<feature type="transmembrane region" description="Helical" evidence="7">
    <location>
        <begin position="53"/>
        <end position="71"/>
    </location>
</feature>
<dbReference type="GO" id="GO:0020037">
    <property type="term" value="F:heme binding"/>
    <property type="evidence" value="ECO:0007669"/>
    <property type="project" value="InterPro"/>
</dbReference>
<dbReference type="GO" id="GO:0017004">
    <property type="term" value="P:cytochrome complex assembly"/>
    <property type="evidence" value="ECO:0007669"/>
    <property type="project" value="UniProtKB-KW"/>
</dbReference>
<dbReference type="EMBL" id="UINC01022446">
    <property type="protein sequence ID" value="SVA92063.1"/>
    <property type="molecule type" value="Genomic_DNA"/>
</dbReference>
<evidence type="ECO:0000256" key="4">
    <source>
        <dbReference type="ARBA" id="ARBA00022748"/>
    </source>
</evidence>
<dbReference type="Pfam" id="PF01578">
    <property type="entry name" value="Cytochrom_C_asm"/>
    <property type="match status" value="1"/>
</dbReference>
<comment type="subcellular location">
    <subcellularLocation>
        <location evidence="1">Membrane</location>
        <topology evidence="1">Multi-pass membrane protein</topology>
    </subcellularLocation>
</comment>
<gene>
    <name evidence="9" type="ORF">METZ01_LOCUS144917</name>
</gene>
<keyword evidence="3 7" id="KW-0812">Transmembrane</keyword>
<dbReference type="PRINTS" id="PR01386">
    <property type="entry name" value="CCMCBIOGNSIS"/>
</dbReference>
<keyword evidence="5 7" id="KW-1133">Transmembrane helix</keyword>
<proteinExistence type="inferred from homology"/>
<evidence type="ECO:0000259" key="8">
    <source>
        <dbReference type="Pfam" id="PF01578"/>
    </source>
</evidence>
<evidence type="ECO:0000256" key="6">
    <source>
        <dbReference type="ARBA" id="ARBA00023136"/>
    </source>
</evidence>
<evidence type="ECO:0000256" key="1">
    <source>
        <dbReference type="ARBA" id="ARBA00004141"/>
    </source>
</evidence>
<evidence type="ECO:0000256" key="3">
    <source>
        <dbReference type="ARBA" id="ARBA00022692"/>
    </source>
</evidence>
<feature type="non-terminal residue" evidence="9">
    <location>
        <position position="81"/>
    </location>
</feature>
<dbReference type="InterPro" id="IPR045062">
    <property type="entry name" value="Cyt_c_biogenesis_CcsA/CcmC"/>
</dbReference>